<evidence type="ECO:0000256" key="4">
    <source>
        <dbReference type="PROSITE-ProRule" id="PRU00335"/>
    </source>
</evidence>
<gene>
    <name evidence="6" type="primary">ydhM</name>
    <name evidence="6" type="ORF">BVG79_00158</name>
</gene>
<dbReference type="InterPro" id="IPR009057">
    <property type="entry name" value="Homeodomain-like_sf"/>
</dbReference>
<protein>
    <submittedName>
        <fullName evidence="6">TetR family transcriptional regulator</fullName>
    </submittedName>
</protein>
<dbReference type="Pfam" id="PF16925">
    <property type="entry name" value="TetR_C_13"/>
    <property type="match status" value="1"/>
</dbReference>
<dbReference type="KEGG" id="kro:BVG79_00158"/>
<dbReference type="EMBL" id="CP019937">
    <property type="protein sequence ID" value="ARO13518.1"/>
    <property type="molecule type" value="Genomic_DNA"/>
</dbReference>
<dbReference type="AlphaFoldDB" id="A0A1W6NW83"/>
<dbReference type="PANTHER" id="PTHR47506:SF6">
    <property type="entry name" value="HTH-TYPE TRANSCRIPTIONAL REPRESSOR NEMR"/>
    <property type="match status" value="1"/>
</dbReference>
<dbReference type="Gene3D" id="1.10.357.10">
    <property type="entry name" value="Tetracycline Repressor, domain 2"/>
    <property type="match status" value="1"/>
</dbReference>
<dbReference type="SUPFAM" id="SSF48498">
    <property type="entry name" value="Tetracyclin repressor-like, C-terminal domain"/>
    <property type="match status" value="1"/>
</dbReference>
<dbReference type="Pfam" id="PF00440">
    <property type="entry name" value="TetR_N"/>
    <property type="match status" value="1"/>
</dbReference>
<reference evidence="6 7" key="1">
    <citation type="submission" date="2017-02" db="EMBL/GenBank/DDBJ databases">
        <title>Ketogulonicigenium robustum SPU B003 Genome sequencing and assembly.</title>
        <authorList>
            <person name="Li Y."/>
            <person name="Liu L."/>
            <person name="Wang C."/>
            <person name="Zhang M."/>
            <person name="Zhang T."/>
            <person name="Zhang Y."/>
        </authorList>
    </citation>
    <scope>NUCLEOTIDE SEQUENCE [LARGE SCALE GENOMIC DNA]</scope>
    <source>
        <strain evidence="6 7">SPU_B003</strain>
    </source>
</reference>
<dbReference type="SUPFAM" id="SSF46689">
    <property type="entry name" value="Homeodomain-like"/>
    <property type="match status" value="1"/>
</dbReference>
<dbReference type="PROSITE" id="PS50977">
    <property type="entry name" value="HTH_TETR_2"/>
    <property type="match status" value="1"/>
</dbReference>
<keyword evidence="1" id="KW-0805">Transcription regulation</keyword>
<dbReference type="RefSeq" id="WP_085785227.1">
    <property type="nucleotide sequence ID" value="NZ_CP019937.1"/>
</dbReference>
<dbReference type="PANTHER" id="PTHR47506">
    <property type="entry name" value="TRANSCRIPTIONAL REGULATORY PROTEIN"/>
    <property type="match status" value="1"/>
</dbReference>
<feature type="DNA-binding region" description="H-T-H motif" evidence="4">
    <location>
        <begin position="34"/>
        <end position="53"/>
    </location>
</feature>
<accession>A0A1W6NW83</accession>
<feature type="domain" description="HTH tetR-type" evidence="5">
    <location>
        <begin position="11"/>
        <end position="71"/>
    </location>
</feature>
<proteinExistence type="predicted"/>
<dbReference type="InterPro" id="IPR036271">
    <property type="entry name" value="Tet_transcr_reg_TetR-rel_C_sf"/>
</dbReference>
<dbReference type="OrthoDB" id="9811084at2"/>
<evidence type="ECO:0000313" key="6">
    <source>
        <dbReference type="EMBL" id="ARO13518.1"/>
    </source>
</evidence>
<evidence type="ECO:0000259" key="5">
    <source>
        <dbReference type="PROSITE" id="PS50977"/>
    </source>
</evidence>
<evidence type="ECO:0000256" key="2">
    <source>
        <dbReference type="ARBA" id="ARBA00023125"/>
    </source>
</evidence>
<evidence type="ECO:0000313" key="7">
    <source>
        <dbReference type="Proteomes" id="UP000242447"/>
    </source>
</evidence>
<keyword evidence="2 4" id="KW-0238">DNA-binding</keyword>
<sequence>MEQQHLTPKATATRLNIVKTGEALVQHKGFAALGLQEILKAAGVPKGSFYHYFPSKEAFGAALLADYNASYAARFDRLLSDPAEAGRSQLLRYLDAWITDPDDPQKSGWAEGCLVVKLSAEVADLSEDMRLVLSDGVGRLIARMAAMIRVGRQDGSLQDGPDADALAQVLYQMWLGAALLSKVTRSAAPMQGARAATLQLLACPAGPKTER</sequence>
<keyword evidence="3" id="KW-0804">Transcription</keyword>
<dbReference type="PRINTS" id="PR00455">
    <property type="entry name" value="HTHTETR"/>
</dbReference>
<evidence type="ECO:0000256" key="1">
    <source>
        <dbReference type="ARBA" id="ARBA00023015"/>
    </source>
</evidence>
<dbReference type="Proteomes" id="UP000242447">
    <property type="component" value="Chromosome"/>
</dbReference>
<organism evidence="6 7">
    <name type="scientific">Ketogulonicigenium robustum</name>
    <dbReference type="NCBI Taxonomy" id="92947"/>
    <lineage>
        <taxon>Bacteria</taxon>
        <taxon>Pseudomonadati</taxon>
        <taxon>Pseudomonadota</taxon>
        <taxon>Alphaproteobacteria</taxon>
        <taxon>Rhodobacterales</taxon>
        <taxon>Roseobacteraceae</taxon>
        <taxon>Ketogulonicigenium</taxon>
    </lineage>
</organism>
<dbReference type="STRING" id="92947.BVG79_00158"/>
<evidence type="ECO:0000256" key="3">
    <source>
        <dbReference type="ARBA" id="ARBA00023163"/>
    </source>
</evidence>
<name>A0A1W6NW83_9RHOB</name>
<dbReference type="InterPro" id="IPR001647">
    <property type="entry name" value="HTH_TetR"/>
</dbReference>
<dbReference type="GO" id="GO:0003677">
    <property type="term" value="F:DNA binding"/>
    <property type="evidence" value="ECO:0007669"/>
    <property type="project" value="UniProtKB-UniRule"/>
</dbReference>
<dbReference type="InterPro" id="IPR011075">
    <property type="entry name" value="TetR_C"/>
</dbReference>
<keyword evidence="7" id="KW-1185">Reference proteome</keyword>